<dbReference type="Pfam" id="PF08581">
    <property type="entry name" value="Tup_N"/>
    <property type="match status" value="1"/>
</dbReference>
<protein>
    <submittedName>
        <fullName evidence="12">WD40-repeat-containing domain protein</fullName>
    </submittedName>
</protein>
<feature type="domain" description="Transcriptional repressor Tup1 N-terminal" evidence="11">
    <location>
        <begin position="31"/>
        <end position="105"/>
    </location>
</feature>
<dbReference type="PROSITE" id="PS00678">
    <property type="entry name" value="WD_REPEATS_1"/>
    <property type="match status" value="4"/>
</dbReference>
<dbReference type="InterPro" id="IPR036322">
    <property type="entry name" value="WD40_repeat_dom_sf"/>
</dbReference>
<keyword evidence="4" id="KW-0677">Repeat</keyword>
<dbReference type="InterPro" id="IPR013890">
    <property type="entry name" value="Tscrpt_rep_Tup1_N"/>
</dbReference>
<accession>A0A9P6CEN9</accession>
<feature type="compositionally biased region" description="Basic and acidic residues" evidence="10">
    <location>
        <begin position="165"/>
        <end position="193"/>
    </location>
</feature>
<dbReference type="Proteomes" id="UP000807353">
    <property type="component" value="Unassembled WGS sequence"/>
</dbReference>
<feature type="compositionally biased region" description="Polar residues" evidence="10">
    <location>
        <begin position="133"/>
        <end position="144"/>
    </location>
</feature>
<dbReference type="OrthoDB" id="17410at2759"/>
<feature type="repeat" description="WD" evidence="9">
    <location>
        <begin position="584"/>
        <end position="620"/>
    </location>
</feature>
<evidence type="ECO:0000256" key="6">
    <source>
        <dbReference type="ARBA" id="ARBA00023163"/>
    </source>
</evidence>
<comment type="similarity">
    <text evidence="8">Belongs to the WD repeat TUP1 family.</text>
</comment>
<keyword evidence="6" id="KW-0804">Transcription</keyword>
<dbReference type="Gene3D" id="1.20.5.340">
    <property type="match status" value="1"/>
</dbReference>
<feature type="compositionally biased region" description="Low complexity" evidence="10">
    <location>
        <begin position="13"/>
        <end position="22"/>
    </location>
</feature>
<feature type="repeat" description="WD" evidence="9">
    <location>
        <begin position="347"/>
        <end position="381"/>
    </location>
</feature>
<dbReference type="Pfam" id="PF00400">
    <property type="entry name" value="WD40"/>
    <property type="match status" value="7"/>
</dbReference>
<evidence type="ECO:0000259" key="11">
    <source>
        <dbReference type="Pfam" id="PF08581"/>
    </source>
</evidence>
<feature type="compositionally biased region" description="Basic and acidic residues" evidence="10">
    <location>
        <begin position="145"/>
        <end position="157"/>
    </location>
</feature>
<dbReference type="PANTHER" id="PTHR19848:SF8">
    <property type="entry name" value="F-BOX AND WD REPEAT DOMAIN CONTAINING 7"/>
    <property type="match status" value="1"/>
</dbReference>
<keyword evidence="13" id="KW-1185">Reference proteome</keyword>
<dbReference type="SUPFAM" id="SSF50978">
    <property type="entry name" value="WD40 repeat-like"/>
    <property type="match status" value="1"/>
</dbReference>
<dbReference type="PRINTS" id="PR00320">
    <property type="entry name" value="GPROTEINBRPT"/>
</dbReference>
<proteinExistence type="inferred from homology"/>
<keyword evidence="2" id="KW-0678">Repressor</keyword>
<evidence type="ECO:0000256" key="5">
    <source>
        <dbReference type="ARBA" id="ARBA00023015"/>
    </source>
</evidence>
<dbReference type="InterPro" id="IPR015943">
    <property type="entry name" value="WD40/YVTN_repeat-like_dom_sf"/>
</dbReference>
<dbReference type="AlphaFoldDB" id="A0A9P6CEN9"/>
<dbReference type="GO" id="GO:0005634">
    <property type="term" value="C:nucleus"/>
    <property type="evidence" value="ECO:0007669"/>
    <property type="project" value="UniProtKB-SubCell"/>
</dbReference>
<comment type="subcellular location">
    <subcellularLocation>
        <location evidence="1">Nucleus</location>
    </subcellularLocation>
</comment>
<evidence type="ECO:0000256" key="10">
    <source>
        <dbReference type="SAM" id="MobiDB-lite"/>
    </source>
</evidence>
<keyword evidence="7" id="KW-0539">Nucleus</keyword>
<reference evidence="12" key="1">
    <citation type="submission" date="2020-11" db="EMBL/GenBank/DDBJ databases">
        <authorList>
            <consortium name="DOE Joint Genome Institute"/>
            <person name="Ahrendt S."/>
            <person name="Riley R."/>
            <person name="Andreopoulos W."/>
            <person name="Labutti K."/>
            <person name="Pangilinan J."/>
            <person name="Ruiz-Duenas F.J."/>
            <person name="Barrasa J.M."/>
            <person name="Sanchez-Garcia M."/>
            <person name="Camarero S."/>
            <person name="Miyauchi S."/>
            <person name="Serrano A."/>
            <person name="Linde D."/>
            <person name="Babiker R."/>
            <person name="Drula E."/>
            <person name="Ayuso-Fernandez I."/>
            <person name="Pacheco R."/>
            <person name="Padilla G."/>
            <person name="Ferreira P."/>
            <person name="Barriuso J."/>
            <person name="Kellner H."/>
            <person name="Castanera R."/>
            <person name="Alfaro M."/>
            <person name="Ramirez L."/>
            <person name="Pisabarro A.G."/>
            <person name="Kuo A."/>
            <person name="Tritt A."/>
            <person name="Lipzen A."/>
            <person name="He G."/>
            <person name="Yan M."/>
            <person name="Ng V."/>
            <person name="Cullen D."/>
            <person name="Martin F."/>
            <person name="Rosso M.-N."/>
            <person name="Henrissat B."/>
            <person name="Hibbett D."/>
            <person name="Martinez A.T."/>
            <person name="Grigoriev I.V."/>
        </authorList>
    </citation>
    <scope>NUCLEOTIDE SEQUENCE</scope>
    <source>
        <strain evidence="12">CBS 247.69</strain>
    </source>
</reference>
<evidence type="ECO:0000313" key="13">
    <source>
        <dbReference type="Proteomes" id="UP000807353"/>
    </source>
</evidence>
<sequence length="620" mass="68037">MSSNGVYNHRSLQPPTRQIQGPGQPGGSGSRLTDAFEIIKQEFELITSDRDLIRTQRDEFEAAVNAQVSEVNIIRRSLYDLEAQQGKVRQHYEDEINRLRAEISTLRQGGSGMGESSSQGFTGIPGLAKLSTPRLSSASATNSFLRDRDREQAKERCVVLTPPSSERDREPRDKVREAREVDRVIDQRDAKRLKAERPLSAQILDSPSPNNNSATLPPAHTLYSSTNSSLSTLPSRESYQVTLPPLNVVPGNSIPEELSLQNVTPEFKKEGTDWFAVFNPKIHRTLDINLTHNLVHASVVCCVQFSADGKYVATGCNRTAQIYDVKTGVKVCVLADETAGKTGDLYIRSVRFSPDGKLLATGAEDRKIRIWDIAKKRVRHVFDGHQQEIYSLDFSKDGRLIVSGSGDKTTRIWDMTDCSSRVFTINDSDALGTDAGVTSVAISPNGRLVAAGSLDTLVRIWDVSTGVLLERLRGHRDSVYSVAFTPDGRGLVSGSLDKTLKYWDLKGLVNSLANLGKNEASADPGISPKKPGEKSSPCTMDFVGHKDYVLSVAVSHDARWVVSGSKDRCVQFWDSRTATLQFMLQGHKNSVISLDVNPAGGLLATGSGDSMARIWSYTNI</sequence>
<evidence type="ECO:0000256" key="3">
    <source>
        <dbReference type="ARBA" id="ARBA00022574"/>
    </source>
</evidence>
<feature type="region of interest" description="Disordered" evidence="10">
    <location>
        <begin position="1"/>
        <end position="31"/>
    </location>
</feature>
<comment type="caution">
    <text evidence="12">The sequence shown here is derived from an EMBL/GenBank/DDBJ whole genome shotgun (WGS) entry which is preliminary data.</text>
</comment>
<dbReference type="InterPro" id="IPR020472">
    <property type="entry name" value="WD40_PAC1"/>
</dbReference>
<feature type="repeat" description="WD" evidence="9">
    <location>
        <begin position="542"/>
        <end position="583"/>
    </location>
</feature>
<dbReference type="EMBL" id="MU150346">
    <property type="protein sequence ID" value="KAF9458229.1"/>
    <property type="molecule type" value="Genomic_DNA"/>
</dbReference>
<dbReference type="InterPro" id="IPR001680">
    <property type="entry name" value="WD40_rpt"/>
</dbReference>
<dbReference type="SMART" id="SM00320">
    <property type="entry name" value="WD40"/>
    <property type="match status" value="7"/>
</dbReference>
<evidence type="ECO:0000256" key="1">
    <source>
        <dbReference type="ARBA" id="ARBA00004123"/>
    </source>
</evidence>
<keyword evidence="5" id="KW-0805">Transcription regulation</keyword>
<dbReference type="Gene3D" id="2.130.10.10">
    <property type="entry name" value="YVTN repeat-like/Quinoprotein amine dehydrogenase"/>
    <property type="match status" value="1"/>
</dbReference>
<evidence type="ECO:0000256" key="2">
    <source>
        <dbReference type="ARBA" id="ARBA00022491"/>
    </source>
</evidence>
<keyword evidence="3 9" id="KW-0853">WD repeat</keyword>
<dbReference type="PROSITE" id="PS50082">
    <property type="entry name" value="WD_REPEATS_2"/>
    <property type="match status" value="6"/>
</dbReference>
<feature type="repeat" description="WD" evidence="9">
    <location>
        <begin position="472"/>
        <end position="506"/>
    </location>
</feature>
<feature type="region of interest" description="Disordered" evidence="10">
    <location>
        <begin position="132"/>
        <end position="193"/>
    </location>
</feature>
<dbReference type="CDD" id="cd00200">
    <property type="entry name" value="WD40"/>
    <property type="match status" value="1"/>
</dbReference>
<evidence type="ECO:0000256" key="8">
    <source>
        <dbReference type="ARBA" id="ARBA00060760"/>
    </source>
</evidence>
<evidence type="ECO:0000256" key="9">
    <source>
        <dbReference type="PROSITE-ProRule" id="PRU00221"/>
    </source>
</evidence>
<dbReference type="PROSITE" id="PS50294">
    <property type="entry name" value="WD_REPEATS_REGION"/>
    <property type="match status" value="6"/>
</dbReference>
<dbReference type="FunFam" id="2.130.10.10:FF:000503">
    <property type="entry name" value="Glucose repression regulatory protein TUP1"/>
    <property type="match status" value="1"/>
</dbReference>
<name>A0A9P6CEN9_9AGAR</name>
<evidence type="ECO:0000313" key="12">
    <source>
        <dbReference type="EMBL" id="KAF9458229.1"/>
    </source>
</evidence>
<gene>
    <name evidence="12" type="ORF">BDZ94DRAFT_119465</name>
</gene>
<dbReference type="PANTHER" id="PTHR19848">
    <property type="entry name" value="WD40 REPEAT PROTEIN"/>
    <property type="match status" value="1"/>
</dbReference>
<organism evidence="12 13">
    <name type="scientific">Collybia nuda</name>
    <dbReference type="NCBI Taxonomy" id="64659"/>
    <lineage>
        <taxon>Eukaryota</taxon>
        <taxon>Fungi</taxon>
        <taxon>Dikarya</taxon>
        <taxon>Basidiomycota</taxon>
        <taxon>Agaricomycotina</taxon>
        <taxon>Agaricomycetes</taxon>
        <taxon>Agaricomycetidae</taxon>
        <taxon>Agaricales</taxon>
        <taxon>Tricholomatineae</taxon>
        <taxon>Clitocybaceae</taxon>
        <taxon>Collybia</taxon>
    </lineage>
</organism>
<feature type="repeat" description="WD" evidence="9">
    <location>
        <begin position="382"/>
        <end position="415"/>
    </location>
</feature>
<evidence type="ECO:0000256" key="7">
    <source>
        <dbReference type="ARBA" id="ARBA00023242"/>
    </source>
</evidence>
<evidence type="ECO:0000256" key="4">
    <source>
        <dbReference type="ARBA" id="ARBA00022737"/>
    </source>
</evidence>
<dbReference type="InterPro" id="IPR019775">
    <property type="entry name" value="WD40_repeat_CS"/>
</dbReference>
<feature type="repeat" description="WD" evidence="9">
    <location>
        <begin position="430"/>
        <end position="471"/>
    </location>
</feature>